<name>A0A853F6Q3_9BURK</name>
<dbReference type="GO" id="GO:0009424">
    <property type="term" value="C:bacterial-type flagellum hook"/>
    <property type="evidence" value="ECO:0007669"/>
    <property type="project" value="InterPro"/>
</dbReference>
<evidence type="ECO:0000313" key="6">
    <source>
        <dbReference type="EMBL" id="NYT35518.1"/>
    </source>
</evidence>
<dbReference type="GO" id="GO:0005198">
    <property type="term" value="F:structural molecule activity"/>
    <property type="evidence" value="ECO:0007669"/>
    <property type="project" value="InterPro"/>
</dbReference>
<dbReference type="InterPro" id="IPR001492">
    <property type="entry name" value="Flagellin"/>
</dbReference>
<dbReference type="OrthoDB" id="9768249at2"/>
<dbReference type="EMBL" id="JACCEW010000001">
    <property type="protein sequence ID" value="NYT35518.1"/>
    <property type="molecule type" value="Genomic_DNA"/>
</dbReference>
<keyword evidence="4" id="KW-0975">Bacterial flagellum</keyword>
<evidence type="ECO:0000256" key="4">
    <source>
        <dbReference type="ARBA" id="ARBA00023143"/>
    </source>
</evidence>
<evidence type="ECO:0000256" key="2">
    <source>
        <dbReference type="ARBA" id="ARBA00004613"/>
    </source>
</evidence>
<keyword evidence="6" id="KW-0969">Cilium</keyword>
<dbReference type="Proteomes" id="UP000580517">
    <property type="component" value="Unassembled WGS sequence"/>
</dbReference>
<dbReference type="NCBIfam" id="TIGR02550">
    <property type="entry name" value="flagell_flgL"/>
    <property type="match status" value="1"/>
</dbReference>
<dbReference type="PANTHER" id="PTHR42792:SF1">
    <property type="entry name" value="FLAGELLAR HOOK-ASSOCIATED PROTEIN 3"/>
    <property type="match status" value="1"/>
</dbReference>
<comment type="similarity">
    <text evidence="3">Belongs to the bacterial flagellin family.</text>
</comment>
<proteinExistence type="inferred from homology"/>
<keyword evidence="6" id="KW-0966">Cell projection</keyword>
<dbReference type="InterPro" id="IPR001029">
    <property type="entry name" value="Flagellin_N"/>
</dbReference>
<comment type="caution">
    <text evidence="6">The sequence shown here is derived from an EMBL/GenBank/DDBJ whole genome shotgun (WGS) entry which is preliminary data.</text>
</comment>
<feature type="domain" description="Flagellin N-terminal" evidence="5">
    <location>
        <begin position="3"/>
        <end position="139"/>
    </location>
</feature>
<gene>
    <name evidence="6" type="primary">flgL</name>
    <name evidence="6" type="ORF">H0A68_01425</name>
</gene>
<reference evidence="6 7" key="1">
    <citation type="submission" date="2020-07" db="EMBL/GenBank/DDBJ databases">
        <title>Taxonomic revisions and descriptions of new bacterial species based on genomic comparisons in the high-G+C-content subgroup of the family Alcaligenaceae.</title>
        <authorList>
            <person name="Szabo A."/>
            <person name="Felfoldi T."/>
        </authorList>
    </citation>
    <scope>NUCLEOTIDE SEQUENCE [LARGE SCALE GENOMIC DNA]</scope>
    <source>
        <strain evidence="6 7">DSM 25264</strain>
    </source>
</reference>
<dbReference type="GO" id="GO:0005576">
    <property type="term" value="C:extracellular region"/>
    <property type="evidence" value="ECO:0007669"/>
    <property type="project" value="UniProtKB-SubCell"/>
</dbReference>
<evidence type="ECO:0000259" key="5">
    <source>
        <dbReference type="Pfam" id="PF00669"/>
    </source>
</evidence>
<organism evidence="6 7">
    <name type="scientific">Allopusillimonas soli</name>
    <dbReference type="NCBI Taxonomy" id="659016"/>
    <lineage>
        <taxon>Bacteria</taxon>
        <taxon>Pseudomonadati</taxon>
        <taxon>Pseudomonadota</taxon>
        <taxon>Betaproteobacteria</taxon>
        <taxon>Burkholderiales</taxon>
        <taxon>Alcaligenaceae</taxon>
        <taxon>Allopusillimonas</taxon>
    </lineage>
</organism>
<protein>
    <submittedName>
        <fullName evidence="6">Flagellar hook-associated protein FlgL</fullName>
    </submittedName>
</protein>
<keyword evidence="6" id="KW-0282">Flagellum</keyword>
<comment type="subcellular location">
    <subcellularLocation>
        <location evidence="1">Bacterial flagellum</location>
    </subcellularLocation>
    <subcellularLocation>
        <location evidence="2">Secreted</location>
    </subcellularLocation>
</comment>
<dbReference type="PANTHER" id="PTHR42792">
    <property type="entry name" value="FLAGELLIN"/>
    <property type="match status" value="1"/>
</dbReference>
<dbReference type="Gene3D" id="1.20.1330.10">
    <property type="entry name" value="f41 fragment of flagellin, N-terminal domain"/>
    <property type="match status" value="2"/>
</dbReference>
<accession>A0A853F6Q3</accession>
<evidence type="ECO:0000313" key="7">
    <source>
        <dbReference type="Proteomes" id="UP000580517"/>
    </source>
</evidence>
<evidence type="ECO:0000256" key="1">
    <source>
        <dbReference type="ARBA" id="ARBA00004365"/>
    </source>
</evidence>
<dbReference type="SUPFAM" id="SSF64518">
    <property type="entry name" value="Phase 1 flagellin"/>
    <property type="match status" value="1"/>
</dbReference>
<keyword evidence="7" id="KW-1185">Reference proteome</keyword>
<dbReference type="InterPro" id="IPR013384">
    <property type="entry name" value="Flagell_FlgL"/>
</dbReference>
<dbReference type="GO" id="GO:0071973">
    <property type="term" value="P:bacterial-type flagellum-dependent cell motility"/>
    <property type="evidence" value="ECO:0007669"/>
    <property type="project" value="InterPro"/>
</dbReference>
<dbReference type="RefSeq" id="WP_129967388.1">
    <property type="nucleotide sequence ID" value="NZ_JACCEW010000001.1"/>
</dbReference>
<sequence>MRISTTQFYQTGLYAIGAQQTDLMHIYQQLGSGKRILAPSDDPLAAAQAINISQSQALNQRYAENRAVAMRSLGQEENTLYSVTNLLQDVKTRLIEAGNGTLSDQDRATLADVLANARESLLNLANATDGNGQYLFSGSRGNVAPFQDSGSGITYQGDLAQRNIQADQTSLIAGGDTGADVFKRAAPGTRSYLTSADPGNAGTGLLGKPDITDPDLASAGTAYTLTITGSGTYQVQYLDDEGTLVAETGSYTAGRDNILALPGGVQVQLSGEPENGDSFQITPTYGDQAGSFNIFNTLDQLVQSLASPIGADDAAQAGFRNMLAGAIQRIDIHYDNVLTVRASVGARMTTLEAMDANGDQRGLDYSTHLSELEDLDYYTASTQLQLRLSALQAASLAFQKIQSTNLFSLGSE</sequence>
<evidence type="ECO:0000256" key="3">
    <source>
        <dbReference type="ARBA" id="ARBA00005709"/>
    </source>
</evidence>
<dbReference type="Pfam" id="PF00669">
    <property type="entry name" value="Flagellin_N"/>
    <property type="match status" value="1"/>
</dbReference>
<dbReference type="AlphaFoldDB" id="A0A853F6Q3"/>